<keyword evidence="3" id="KW-1185">Reference proteome</keyword>
<dbReference type="GeneID" id="55814550"/>
<evidence type="ECO:0000259" key="1">
    <source>
        <dbReference type="Pfam" id="PF10979"/>
    </source>
</evidence>
<evidence type="ECO:0000313" key="3">
    <source>
        <dbReference type="Proteomes" id="UP000427282"/>
    </source>
</evidence>
<accession>A0A649VMA9</accession>
<dbReference type="KEGG" id="vg:55814550"/>
<proteinExistence type="predicted"/>
<reference evidence="2 3" key="1">
    <citation type="submission" date="2019-10" db="EMBL/GenBank/DDBJ databases">
        <authorList>
            <person name="Garlena R.A."/>
            <person name="Russell D.A."/>
            <person name="Pope W.H."/>
            <person name="Jacobs-Sera D."/>
            <person name="Hatfull G.F."/>
        </authorList>
    </citation>
    <scope>NUCLEOTIDE SEQUENCE [LARGE SCALE GENOMIC DNA]</scope>
</reference>
<protein>
    <recommendedName>
        <fullName evidence="1">DUF2786 domain-containing protein</fullName>
    </recommendedName>
</protein>
<organism evidence="2 3">
    <name type="scientific">Arthrobacter phage Mufasa8</name>
    <dbReference type="NCBI Taxonomy" id="2656526"/>
    <lineage>
        <taxon>Viruses</taxon>
        <taxon>Duplodnaviria</taxon>
        <taxon>Heunggongvirae</taxon>
        <taxon>Uroviricota</taxon>
        <taxon>Caudoviricetes</taxon>
        <taxon>Mufasoctovirus</taxon>
        <taxon>Mufasoctovirus mufasa8</taxon>
    </lineage>
</organism>
<evidence type="ECO:0000313" key="2">
    <source>
        <dbReference type="EMBL" id="QGJ93546.1"/>
    </source>
</evidence>
<sequence length="254" mass="28065">MANLDKQLDKIAKLLRKAESTPYPAEAEALREHAERLMIRYGIDKAAVDMERGRQGQTREPITQKHMVVSGSYQINQLNGLTATLTESRLVTCLQTTHSADGYRVLYVVGAESDVDQMLRLAESLLIQQDHALRTWWAVAGKDKGWMTETERLNERKEFVLGFYAGAALRLREIVGEEVSATGSGELVLVDRKSRADDWIAQKYPKIKAAREQKIARGTAEATRAGVVEGKKADVNGKKVEARKAAAALSAAVS</sequence>
<feature type="domain" description="DUF2786" evidence="1">
    <location>
        <begin position="8"/>
        <end position="44"/>
    </location>
</feature>
<dbReference type="Pfam" id="PF10979">
    <property type="entry name" value="DUF2786"/>
    <property type="match status" value="1"/>
</dbReference>
<dbReference type="EMBL" id="MN586027">
    <property type="protein sequence ID" value="QGJ93546.1"/>
    <property type="molecule type" value="Genomic_DNA"/>
</dbReference>
<name>A0A649VMA9_9CAUD</name>
<dbReference type="InterPro" id="IPR024498">
    <property type="entry name" value="DUF2786"/>
</dbReference>
<dbReference type="Proteomes" id="UP000427282">
    <property type="component" value="Segment"/>
</dbReference>
<gene>
    <name evidence="2" type="primary">99</name>
    <name evidence="2" type="ORF">SEA_MUFASA8_99</name>
</gene>
<dbReference type="RefSeq" id="YP_009885179.1">
    <property type="nucleotide sequence ID" value="NC_049478.1"/>
</dbReference>